<keyword evidence="2" id="KW-1185">Reference proteome</keyword>
<protein>
    <submittedName>
        <fullName evidence="1">Uncharacterized protein</fullName>
    </submittedName>
</protein>
<comment type="caution">
    <text evidence="1">The sequence shown here is derived from an EMBL/GenBank/DDBJ whole genome shotgun (WGS) entry which is preliminary data.</text>
</comment>
<evidence type="ECO:0000313" key="1">
    <source>
        <dbReference type="EMBL" id="CAI9614628.1"/>
    </source>
</evidence>
<dbReference type="EMBL" id="CATNWA010019714">
    <property type="protein sequence ID" value="CAI9614628.1"/>
    <property type="molecule type" value="Genomic_DNA"/>
</dbReference>
<gene>
    <name evidence="1" type="ORF">SPARVUS_LOCUS15090514</name>
</gene>
<reference evidence="1" key="1">
    <citation type="submission" date="2023-05" db="EMBL/GenBank/DDBJ databases">
        <authorList>
            <person name="Stuckert A."/>
        </authorList>
    </citation>
    <scope>NUCLEOTIDE SEQUENCE</scope>
</reference>
<proteinExistence type="predicted"/>
<organism evidence="1 2">
    <name type="scientific">Staurois parvus</name>
    <dbReference type="NCBI Taxonomy" id="386267"/>
    <lineage>
        <taxon>Eukaryota</taxon>
        <taxon>Metazoa</taxon>
        <taxon>Chordata</taxon>
        <taxon>Craniata</taxon>
        <taxon>Vertebrata</taxon>
        <taxon>Euteleostomi</taxon>
        <taxon>Amphibia</taxon>
        <taxon>Batrachia</taxon>
        <taxon>Anura</taxon>
        <taxon>Neobatrachia</taxon>
        <taxon>Ranoidea</taxon>
        <taxon>Ranidae</taxon>
        <taxon>Staurois</taxon>
    </lineage>
</organism>
<accession>A0ABN9H4E9</accession>
<evidence type="ECO:0000313" key="2">
    <source>
        <dbReference type="Proteomes" id="UP001162483"/>
    </source>
</evidence>
<sequence length="57" mass="6680">MLPRFSPAPPPAEPAALDLLLREVQRRQQRPVWFIQLQLGSERHKLPRPPDRLLPIH</sequence>
<name>A0ABN9H4E9_9NEOB</name>
<dbReference type="Proteomes" id="UP001162483">
    <property type="component" value="Unassembled WGS sequence"/>
</dbReference>